<keyword evidence="5 7" id="KW-0472">Membrane</keyword>
<dbReference type="STRING" id="888268.A0A1E5V423"/>
<evidence type="ECO:0000256" key="3">
    <source>
        <dbReference type="ARBA" id="ARBA00022729"/>
    </source>
</evidence>
<comment type="caution">
    <text evidence="9">The sequence shown here is derived from an EMBL/GenBank/DDBJ whole genome shotgun (WGS) entry which is preliminary data.</text>
</comment>
<name>A0A1E5V423_9POAL</name>
<keyword evidence="4 7" id="KW-1133">Transmembrane helix</keyword>
<proteinExistence type="predicted"/>
<evidence type="ECO:0000313" key="9">
    <source>
        <dbReference type="EMBL" id="OEL19903.1"/>
    </source>
</evidence>
<feature type="chain" id="PRO_5009187695" evidence="8">
    <location>
        <begin position="28"/>
        <end position="200"/>
    </location>
</feature>
<dbReference type="PANTHER" id="PTHR46084">
    <property type="entry name" value="PROTEIN MALE DISCOVERER 2"/>
    <property type="match status" value="1"/>
</dbReference>
<dbReference type="GO" id="GO:0016020">
    <property type="term" value="C:membrane"/>
    <property type="evidence" value="ECO:0007669"/>
    <property type="project" value="UniProtKB-SubCell"/>
</dbReference>
<comment type="subcellular location">
    <subcellularLocation>
        <location evidence="6">Endomembrane system</location>
        <topology evidence="6">Single-pass membrane protein</topology>
    </subcellularLocation>
    <subcellularLocation>
        <location evidence="1">Membrane</location>
        <topology evidence="1">Single-pass type I membrane protein</topology>
    </subcellularLocation>
</comment>
<dbReference type="PANTHER" id="PTHR46084:SF14">
    <property type="entry name" value="PROTEIN KINASE DOMAIN-CONTAINING PROTEIN"/>
    <property type="match status" value="1"/>
</dbReference>
<evidence type="ECO:0000256" key="6">
    <source>
        <dbReference type="ARBA" id="ARBA00037847"/>
    </source>
</evidence>
<protein>
    <submittedName>
        <fullName evidence="9">Uncharacterized protein</fullName>
    </submittedName>
</protein>
<dbReference type="Proteomes" id="UP000095767">
    <property type="component" value="Unassembled WGS sequence"/>
</dbReference>
<keyword evidence="3 8" id="KW-0732">Signal</keyword>
<dbReference type="AlphaFoldDB" id="A0A1E5V423"/>
<evidence type="ECO:0000256" key="8">
    <source>
        <dbReference type="SAM" id="SignalP"/>
    </source>
</evidence>
<evidence type="ECO:0000256" key="1">
    <source>
        <dbReference type="ARBA" id="ARBA00004479"/>
    </source>
</evidence>
<feature type="signal peptide" evidence="8">
    <location>
        <begin position="1"/>
        <end position="27"/>
    </location>
</feature>
<gene>
    <name evidence="9" type="ORF">BAE44_0019078</name>
</gene>
<dbReference type="EMBL" id="LWDX02052216">
    <property type="protein sequence ID" value="OEL19903.1"/>
    <property type="molecule type" value="Genomic_DNA"/>
</dbReference>
<keyword evidence="2 7" id="KW-0812">Transmembrane</keyword>
<evidence type="ECO:0000256" key="4">
    <source>
        <dbReference type="ARBA" id="ARBA00022989"/>
    </source>
</evidence>
<feature type="transmembrane region" description="Helical" evidence="7">
    <location>
        <begin position="176"/>
        <end position="193"/>
    </location>
</feature>
<evidence type="ECO:0000256" key="7">
    <source>
        <dbReference type="SAM" id="Phobius"/>
    </source>
</evidence>
<sequence>MEISSSTRAAAYLFFFSLLVSHRLGSCASINQQGVFGESTTDDPTGSFSNQGVSCSDDGKVVALLLVGYKLSGELQTDLQKHIECLSDGGCAIQRRLLRSQDRQGLEEKRHVARLPKSTDPEPEKRTMPRWAIYTIAIGGALVFVAVAAAITYLLFSHRKKDITVMPWSTGLSGPLRKAFVSGLSLIIWSLWLNQMGTNH</sequence>
<keyword evidence="10" id="KW-1185">Reference proteome</keyword>
<accession>A0A1E5V423</accession>
<dbReference type="GO" id="GO:0012505">
    <property type="term" value="C:endomembrane system"/>
    <property type="evidence" value="ECO:0007669"/>
    <property type="project" value="UniProtKB-SubCell"/>
</dbReference>
<feature type="transmembrane region" description="Helical" evidence="7">
    <location>
        <begin position="131"/>
        <end position="156"/>
    </location>
</feature>
<reference evidence="9 10" key="1">
    <citation type="submission" date="2016-09" db="EMBL/GenBank/DDBJ databases">
        <title>The draft genome of Dichanthelium oligosanthes: A C3 panicoid grass species.</title>
        <authorList>
            <person name="Studer A.J."/>
            <person name="Schnable J.C."/>
            <person name="Brutnell T.P."/>
        </authorList>
    </citation>
    <scope>NUCLEOTIDE SEQUENCE [LARGE SCALE GENOMIC DNA]</scope>
    <source>
        <strain evidence="10">cv. Kellogg 1175</strain>
        <tissue evidence="9">Leaf</tissue>
    </source>
</reference>
<evidence type="ECO:0000256" key="2">
    <source>
        <dbReference type="ARBA" id="ARBA00022692"/>
    </source>
</evidence>
<evidence type="ECO:0000313" key="10">
    <source>
        <dbReference type="Proteomes" id="UP000095767"/>
    </source>
</evidence>
<organism evidence="9 10">
    <name type="scientific">Dichanthelium oligosanthes</name>
    <dbReference type="NCBI Taxonomy" id="888268"/>
    <lineage>
        <taxon>Eukaryota</taxon>
        <taxon>Viridiplantae</taxon>
        <taxon>Streptophyta</taxon>
        <taxon>Embryophyta</taxon>
        <taxon>Tracheophyta</taxon>
        <taxon>Spermatophyta</taxon>
        <taxon>Magnoliopsida</taxon>
        <taxon>Liliopsida</taxon>
        <taxon>Poales</taxon>
        <taxon>Poaceae</taxon>
        <taxon>PACMAD clade</taxon>
        <taxon>Panicoideae</taxon>
        <taxon>Panicodae</taxon>
        <taxon>Paniceae</taxon>
        <taxon>Dichantheliinae</taxon>
        <taxon>Dichanthelium</taxon>
    </lineage>
</organism>
<evidence type="ECO:0000256" key="5">
    <source>
        <dbReference type="ARBA" id="ARBA00023136"/>
    </source>
</evidence>